<dbReference type="GeneID" id="105363935"/>
<feature type="signal peptide" evidence="1">
    <location>
        <begin position="1"/>
        <end position="21"/>
    </location>
</feature>
<gene>
    <name evidence="3" type="primary">LOC105363935</name>
</gene>
<accession>A0AAJ7DXI6</accession>
<proteinExistence type="predicted"/>
<keyword evidence="2" id="KW-1185">Reference proteome</keyword>
<organism evidence="2 3">
    <name type="scientific">Ceratosolen solmsi marchali</name>
    <dbReference type="NCBI Taxonomy" id="326594"/>
    <lineage>
        <taxon>Eukaryota</taxon>
        <taxon>Metazoa</taxon>
        <taxon>Ecdysozoa</taxon>
        <taxon>Arthropoda</taxon>
        <taxon>Hexapoda</taxon>
        <taxon>Insecta</taxon>
        <taxon>Pterygota</taxon>
        <taxon>Neoptera</taxon>
        <taxon>Endopterygota</taxon>
        <taxon>Hymenoptera</taxon>
        <taxon>Apocrita</taxon>
        <taxon>Proctotrupomorpha</taxon>
        <taxon>Chalcidoidea</taxon>
        <taxon>Agaonidae</taxon>
        <taxon>Agaoninae</taxon>
        <taxon>Ceratosolen</taxon>
    </lineage>
</organism>
<dbReference type="Proteomes" id="UP000695007">
    <property type="component" value="Unplaced"/>
</dbReference>
<evidence type="ECO:0000256" key="1">
    <source>
        <dbReference type="SAM" id="SignalP"/>
    </source>
</evidence>
<dbReference type="KEGG" id="csol:105363935"/>
<dbReference type="RefSeq" id="XP_011500053.1">
    <property type="nucleotide sequence ID" value="XM_011501751.1"/>
</dbReference>
<protein>
    <submittedName>
        <fullName evidence="3">Uncharacterized protein LOC105363935</fullName>
    </submittedName>
</protein>
<feature type="chain" id="PRO_5042614888" evidence="1">
    <location>
        <begin position="22"/>
        <end position="170"/>
    </location>
</feature>
<sequence length="170" mass="19711">MLQELQLLLLFLTCFVVPSSQWPYSLWSSKSQSQQSVRNVFRTGKFLPRVLNFFPEPVEEECISMDNRRRGICMNTYECRLQRGTFHGPCALGFGVCCIFFKKMHSPFQQHLEWILATLPITEIQAFSANTPWKKHEFTSVEVFNKSTADKGIGRITQRGYKGRKQHVQG</sequence>
<reference evidence="3" key="1">
    <citation type="submission" date="2025-08" db="UniProtKB">
        <authorList>
            <consortium name="RefSeq"/>
        </authorList>
    </citation>
    <scope>IDENTIFICATION</scope>
</reference>
<evidence type="ECO:0000313" key="3">
    <source>
        <dbReference type="RefSeq" id="XP_011500053.1"/>
    </source>
</evidence>
<dbReference type="AlphaFoldDB" id="A0AAJ7DXI6"/>
<evidence type="ECO:0000313" key="2">
    <source>
        <dbReference type="Proteomes" id="UP000695007"/>
    </source>
</evidence>
<name>A0AAJ7DXI6_9HYME</name>
<keyword evidence="1" id="KW-0732">Signal</keyword>